<keyword evidence="3" id="KW-1185">Reference proteome</keyword>
<name>A0ABP1RGG1_9HEXA</name>
<dbReference type="EMBL" id="CAXLJM020000072">
    <property type="protein sequence ID" value="CAL8127527.1"/>
    <property type="molecule type" value="Genomic_DNA"/>
</dbReference>
<dbReference type="SUPFAM" id="SSF54695">
    <property type="entry name" value="POZ domain"/>
    <property type="match status" value="1"/>
</dbReference>
<evidence type="ECO:0000259" key="1">
    <source>
        <dbReference type="PROSITE" id="PS50097"/>
    </source>
</evidence>
<dbReference type="Proteomes" id="UP001642540">
    <property type="component" value="Unassembled WGS sequence"/>
</dbReference>
<dbReference type="Gene3D" id="3.30.710.10">
    <property type="entry name" value="Potassium Channel Kv1.1, Chain A"/>
    <property type="match status" value="1"/>
</dbReference>
<accession>A0ABP1RGG1</accession>
<comment type="caution">
    <text evidence="2">The sequence shown here is derived from an EMBL/GenBank/DDBJ whole genome shotgun (WGS) entry which is preliminary data.</text>
</comment>
<evidence type="ECO:0000313" key="2">
    <source>
        <dbReference type="EMBL" id="CAL8127527.1"/>
    </source>
</evidence>
<dbReference type="PANTHER" id="PTHR24413">
    <property type="entry name" value="SPECKLE-TYPE POZ PROTEIN"/>
    <property type="match status" value="1"/>
</dbReference>
<gene>
    <name evidence="2" type="ORF">ODALV1_LOCUS21882</name>
</gene>
<protein>
    <recommendedName>
        <fullName evidence="1">BTB domain-containing protein</fullName>
    </recommendedName>
</protein>
<dbReference type="CDD" id="cd18186">
    <property type="entry name" value="BTB_POZ_ZBTB_KLHL-like"/>
    <property type="match status" value="1"/>
</dbReference>
<feature type="domain" description="BTB" evidence="1">
    <location>
        <begin position="57"/>
        <end position="125"/>
    </location>
</feature>
<dbReference type="SMART" id="SM00225">
    <property type="entry name" value="BTB"/>
    <property type="match status" value="1"/>
</dbReference>
<evidence type="ECO:0000313" key="3">
    <source>
        <dbReference type="Proteomes" id="UP001642540"/>
    </source>
</evidence>
<reference evidence="2 3" key="1">
    <citation type="submission" date="2024-08" db="EMBL/GenBank/DDBJ databases">
        <authorList>
            <person name="Cucini C."/>
            <person name="Frati F."/>
        </authorList>
    </citation>
    <scope>NUCLEOTIDE SEQUENCE [LARGE SCALE GENOMIC DNA]</scope>
</reference>
<organism evidence="2 3">
    <name type="scientific">Orchesella dallaii</name>
    <dbReference type="NCBI Taxonomy" id="48710"/>
    <lineage>
        <taxon>Eukaryota</taxon>
        <taxon>Metazoa</taxon>
        <taxon>Ecdysozoa</taxon>
        <taxon>Arthropoda</taxon>
        <taxon>Hexapoda</taxon>
        <taxon>Collembola</taxon>
        <taxon>Entomobryomorpha</taxon>
        <taxon>Entomobryoidea</taxon>
        <taxon>Orchesellidae</taxon>
        <taxon>Orchesellinae</taxon>
        <taxon>Orchesella</taxon>
    </lineage>
</organism>
<dbReference type="InterPro" id="IPR011333">
    <property type="entry name" value="SKP1/BTB/POZ_sf"/>
</dbReference>
<sequence>MTIPRAESPLQVFPQRQYPNAKFDNLTYSVILQFQNEVIKISRWPVLRHLFEEKILADCCIQTADKTKVKCHASVLAANSDVFHTMLTSGLQESQTNTIEMTDFSETVVNTLLSYLYGLEIDTSQIEPDMAFDLLRVAHKYNLAYLEKDMLETLLFKPEDSLGINTVLVMYFFTEKIEDFKELSEKFLHILRKNPKELQVSSAYQELLETDPKEAANLAFKLLELGST</sequence>
<dbReference type="InterPro" id="IPR000210">
    <property type="entry name" value="BTB/POZ_dom"/>
</dbReference>
<proteinExistence type="predicted"/>
<dbReference type="Pfam" id="PF00651">
    <property type="entry name" value="BTB"/>
    <property type="match status" value="1"/>
</dbReference>
<dbReference type="PROSITE" id="PS50097">
    <property type="entry name" value="BTB"/>
    <property type="match status" value="1"/>
</dbReference>